<dbReference type="InterPro" id="IPR001647">
    <property type="entry name" value="HTH_TetR"/>
</dbReference>
<dbReference type="SUPFAM" id="SSF48498">
    <property type="entry name" value="Tetracyclin repressor-like, C-terminal domain"/>
    <property type="match status" value="1"/>
</dbReference>
<dbReference type="PROSITE" id="PS50977">
    <property type="entry name" value="HTH_TETR_2"/>
    <property type="match status" value="1"/>
</dbReference>
<reference evidence="4 5" key="1">
    <citation type="submission" date="2019-06" db="EMBL/GenBank/DDBJ databases">
        <title>Echinicola alkalisoli sp. nov. isolated from saline soil.</title>
        <authorList>
            <person name="Sun J.-Q."/>
            <person name="Xu L."/>
        </authorList>
    </citation>
    <scope>NUCLEOTIDE SEQUENCE [LARGE SCALE GENOMIC DNA]</scope>
    <source>
        <strain evidence="4 5">LN3S3</strain>
    </source>
</reference>
<keyword evidence="1 2" id="KW-0238">DNA-binding</keyword>
<name>A0A514CG26_9BACT</name>
<keyword evidence="5" id="KW-1185">Reference proteome</keyword>
<proteinExistence type="predicted"/>
<dbReference type="Gene3D" id="1.10.357.10">
    <property type="entry name" value="Tetracycline Repressor, domain 2"/>
    <property type="match status" value="1"/>
</dbReference>
<dbReference type="EMBL" id="CP041253">
    <property type="protein sequence ID" value="QDH78773.1"/>
    <property type="molecule type" value="Genomic_DNA"/>
</dbReference>
<dbReference type="GO" id="GO:0003677">
    <property type="term" value="F:DNA binding"/>
    <property type="evidence" value="ECO:0007669"/>
    <property type="project" value="UniProtKB-UniRule"/>
</dbReference>
<accession>A0A514CG26</accession>
<evidence type="ECO:0000313" key="5">
    <source>
        <dbReference type="Proteomes" id="UP000316614"/>
    </source>
</evidence>
<dbReference type="InterPro" id="IPR050109">
    <property type="entry name" value="HTH-type_TetR-like_transc_reg"/>
</dbReference>
<dbReference type="InterPro" id="IPR036271">
    <property type="entry name" value="Tet_transcr_reg_TetR-rel_C_sf"/>
</dbReference>
<dbReference type="RefSeq" id="WP_141614027.1">
    <property type="nucleotide sequence ID" value="NZ_CP041253.1"/>
</dbReference>
<dbReference type="Pfam" id="PF00440">
    <property type="entry name" value="TetR_N"/>
    <property type="match status" value="1"/>
</dbReference>
<protein>
    <submittedName>
        <fullName evidence="4">TetR/AcrR family transcriptional regulator</fullName>
    </submittedName>
</protein>
<evidence type="ECO:0000256" key="2">
    <source>
        <dbReference type="PROSITE-ProRule" id="PRU00335"/>
    </source>
</evidence>
<evidence type="ECO:0000256" key="1">
    <source>
        <dbReference type="ARBA" id="ARBA00023125"/>
    </source>
</evidence>
<dbReference type="InterPro" id="IPR023772">
    <property type="entry name" value="DNA-bd_HTH_TetR-type_CS"/>
</dbReference>
<sequence>MEPNEKKVKIMEVAEKLFAKNGFSATSVREISKKADVNIAMISYYFESKEKLLEAIFHYKGDYLRVMVENLLQKDSFTRWQKLDWLVDEYVDRFLENQYLHRIILRESGLHSKGSLREFIDKQRYGHYKMVKEFIEKGQVDGEFKEGVDLLMLYSLLPGTTKHLLFHESFMRHVVKAESGREIDLEDLKIRTQSFLKMTLRMLLQKE</sequence>
<dbReference type="Proteomes" id="UP000316614">
    <property type="component" value="Chromosome"/>
</dbReference>
<dbReference type="OrthoDB" id="9789566at2"/>
<dbReference type="PANTHER" id="PTHR30328">
    <property type="entry name" value="TRANSCRIPTIONAL REPRESSOR"/>
    <property type="match status" value="1"/>
</dbReference>
<evidence type="ECO:0000313" key="4">
    <source>
        <dbReference type="EMBL" id="QDH78773.1"/>
    </source>
</evidence>
<dbReference type="PRINTS" id="PR00455">
    <property type="entry name" value="HTHTETR"/>
</dbReference>
<dbReference type="PANTHER" id="PTHR30328:SF54">
    <property type="entry name" value="HTH-TYPE TRANSCRIPTIONAL REPRESSOR SCO4008"/>
    <property type="match status" value="1"/>
</dbReference>
<feature type="domain" description="HTH tetR-type" evidence="3">
    <location>
        <begin position="4"/>
        <end position="64"/>
    </location>
</feature>
<dbReference type="AlphaFoldDB" id="A0A514CG26"/>
<organism evidence="4 5">
    <name type="scientific">Echinicola soli</name>
    <dbReference type="NCBI Taxonomy" id="2591634"/>
    <lineage>
        <taxon>Bacteria</taxon>
        <taxon>Pseudomonadati</taxon>
        <taxon>Bacteroidota</taxon>
        <taxon>Cytophagia</taxon>
        <taxon>Cytophagales</taxon>
        <taxon>Cyclobacteriaceae</taxon>
        <taxon>Echinicola</taxon>
    </lineage>
</organism>
<feature type="DNA-binding region" description="H-T-H motif" evidence="2">
    <location>
        <begin position="27"/>
        <end position="46"/>
    </location>
</feature>
<dbReference type="KEGG" id="echi:FKX85_06885"/>
<evidence type="ECO:0000259" key="3">
    <source>
        <dbReference type="PROSITE" id="PS50977"/>
    </source>
</evidence>
<dbReference type="InterPro" id="IPR009057">
    <property type="entry name" value="Homeodomain-like_sf"/>
</dbReference>
<dbReference type="PROSITE" id="PS01081">
    <property type="entry name" value="HTH_TETR_1"/>
    <property type="match status" value="1"/>
</dbReference>
<gene>
    <name evidence="4" type="ORF">FKX85_06885</name>
</gene>
<dbReference type="SUPFAM" id="SSF46689">
    <property type="entry name" value="Homeodomain-like"/>
    <property type="match status" value="1"/>
</dbReference>